<dbReference type="NCBIfam" id="NF009814">
    <property type="entry name" value="PRK13299.1"/>
    <property type="match status" value="1"/>
</dbReference>
<evidence type="ECO:0000313" key="16">
    <source>
        <dbReference type="Proteomes" id="UP001220377"/>
    </source>
</evidence>
<comment type="function">
    <text evidence="11">Catalyzes the addition and repair of the essential 3'-terminal CCA sequence in tRNAs without using a nucleic acid template. Adds these three nucleotides in the order of C, C, and A to the tRNA nucleotide-73, using CTP and ATP as substrates and producing inorganic pyrophosphate. tRNA 3'-terminal CCA addition is required both for tRNA processing and repair. Also involved in tRNA surveillance by mediating tandem CCA addition to generate a CCACCA at the 3' terminus of unstable tRNAs. While stable tRNAs receive only 3'-terminal CCA, unstable tRNAs are marked with CCACCA and rapidly degraded.</text>
</comment>
<protein>
    <recommendedName>
        <fullName evidence="11">CCA-adding enzyme</fullName>
        <ecNumber evidence="11">2.7.7.72</ecNumber>
    </recommendedName>
    <alternativeName>
        <fullName evidence="11">CCA tRNA nucleotidyltransferase</fullName>
    </alternativeName>
    <alternativeName>
        <fullName evidence="11">tRNA CCA-pyrophosphorylase</fullName>
    </alternativeName>
    <alternativeName>
        <fullName evidence="11">tRNA adenylyl-/cytidylyl- transferase</fullName>
    </alternativeName>
    <alternativeName>
        <fullName evidence="11">tRNA nucleotidyltransferase</fullName>
    </alternativeName>
    <alternativeName>
        <fullName evidence="11">tRNA-NT</fullName>
    </alternativeName>
</protein>
<evidence type="ECO:0000256" key="10">
    <source>
        <dbReference type="ARBA" id="ARBA00022884"/>
    </source>
</evidence>
<dbReference type="PANTHER" id="PTHR46173:SF1">
    <property type="entry name" value="CCA TRNA NUCLEOTIDYLTRANSFERASE 1, MITOCHONDRIAL"/>
    <property type="match status" value="1"/>
</dbReference>
<keyword evidence="3 11" id="KW-0819">tRNA processing</keyword>
<accession>A0ABY7WN06</accession>
<evidence type="ECO:0000256" key="11">
    <source>
        <dbReference type="HAMAP-Rule" id="MF_01263"/>
    </source>
</evidence>
<feature type="binding site" evidence="11">
    <location>
        <position position="35"/>
    </location>
    <ligand>
        <name>CTP</name>
        <dbReference type="ChEBI" id="CHEBI:37563"/>
    </ligand>
</feature>
<keyword evidence="16" id="KW-1185">Reference proteome</keyword>
<dbReference type="InterPro" id="IPR002646">
    <property type="entry name" value="PolA_pol_head_dom"/>
</dbReference>
<dbReference type="HAMAP" id="MF_01263">
    <property type="entry name" value="CCA_bact_type3"/>
    <property type="match status" value="1"/>
</dbReference>
<dbReference type="Gene3D" id="1.20.58.560">
    <property type="match status" value="1"/>
</dbReference>
<dbReference type="CDD" id="cd05398">
    <property type="entry name" value="NT_ClassII-CCAase"/>
    <property type="match status" value="1"/>
</dbReference>
<dbReference type="InterPro" id="IPR023068">
    <property type="entry name" value="CCA-adding_enz_firmicutes"/>
</dbReference>
<proteinExistence type="inferred from homology"/>
<organism evidence="15 16">
    <name type="scientific">Lacticaseibacillus pabuli</name>
    <dbReference type="NCBI Taxonomy" id="3025672"/>
    <lineage>
        <taxon>Bacteria</taxon>
        <taxon>Bacillati</taxon>
        <taxon>Bacillota</taxon>
        <taxon>Bacilli</taxon>
        <taxon>Lactobacillales</taxon>
        <taxon>Lactobacillaceae</taxon>
        <taxon>Lacticaseibacillus</taxon>
    </lineage>
</organism>
<evidence type="ECO:0000259" key="12">
    <source>
        <dbReference type="Pfam" id="PF01743"/>
    </source>
</evidence>
<evidence type="ECO:0000259" key="13">
    <source>
        <dbReference type="Pfam" id="PF12627"/>
    </source>
</evidence>
<comment type="subunit">
    <text evidence="11">Homodimer.</text>
</comment>
<feature type="binding site" evidence="11">
    <location>
        <position position="165"/>
    </location>
    <ligand>
        <name>CTP</name>
        <dbReference type="ChEBI" id="CHEBI:37563"/>
    </ligand>
</feature>
<keyword evidence="9 11" id="KW-0460">Magnesium</keyword>
<evidence type="ECO:0000256" key="4">
    <source>
        <dbReference type="ARBA" id="ARBA00022695"/>
    </source>
</evidence>
<dbReference type="EMBL" id="CP117884">
    <property type="protein sequence ID" value="WDF81588.1"/>
    <property type="molecule type" value="Genomic_DNA"/>
</dbReference>
<dbReference type="InterPro" id="IPR032828">
    <property type="entry name" value="PolyA_RNA-bd"/>
</dbReference>
<feature type="binding site" evidence="11">
    <location>
        <position position="165"/>
    </location>
    <ligand>
        <name>ATP</name>
        <dbReference type="ChEBI" id="CHEBI:30616"/>
    </ligand>
</feature>
<feature type="binding site" evidence="11">
    <location>
        <position position="32"/>
    </location>
    <ligand>
        <name>CTP</name>
        <dbReference type="ChEBI" id="CHEBI:37563"/>
    </ligand>
</feature>
<feature type="binding site" evidence="11">
    <location>
        <position position="159"/>
    </location>
    <ligand>
        <name>ATP</name>
        <dbReference type="ChEBI" id="CHEBI:30616"/>
    </ligand>
</feature>
<feature type="binding site" evidence="11">
    <location>
        <position position="162"/>
    </location>
    <ligand>
        <name>CTP</name>
        <dbReference type="ChEBI" id="CHEBI:37563"/>
    </ligand>
</feature>
<dbReference type="Pfam" id="PF12627">
    <property type="entry name" value="PolyA_pol_RNAbd"/>
    <property type="match status" value="1"/>
</dbReference>
<comment type="catalytic activity">
    <reaction evidence="11">
        <text>a tRNA precursor + 2 CTP + ATP = a tRNA with a 3' CCA end + 3 diphosphate</text>
        <dbReference type="Rhea" id="RHEA:14433"/>
        <dbReference type="Rhea" id="RHEA-COMP:10465"/>
        <dbReference type="Rhea" id="RHEA-COMP:10468"/>
        <dbReference type="ChEBI" id="CHEBI:30616"/>
        <dbReference type="ChEBI" id="CHEBI:33019"/>
        <dbReference type="ChEBI" id="CHEBI:37563"/>
        <dbReference type="ChEBI" id="CHEBI:74896"/>
        <dbReference type="ChEBI" id="CHEBI:83071"/>
        <dbReference type="EC" id="2.7.7.72"/>
    </reaction>
</comment>
<dbReference type="SUPFAM" id="SSF81891">
    <property type="entry name" value="Poly A polymerase C-terminal region-like"/>
    <property type="match status" value="1"/>
</dbReference>
<keyword evidence="8 11" id="KW-0067">ATP-binding</keyword>
<feature type="domain" description="Poly A polymerase head" evidence="12">
    <location>
        <begin position="27"/>
        <end position="147"/>
    </location>
</feature>
<dbReference type="EC" id="2.7.7.72" evidence="11"/>
<gene>
    <name evidence="11" type="primary">cca</name>
    <name evidence="15" type="ORF">PQ472_06535</name>
</gene>
<dbReference type="SUPFAM" id="SSF81301">
    <property type="entry name" value="Nucleotidyltransferase"/>
    <property type="match status" value="1"/>
</dbReference>
<evidence type="ECO:0000256" key="2">
    <source>
        <dbReference type="ARBA" id="ARBA00022679"/>
    </source>
</evidence>
<dbReference type="RefSeq" id="WP_274258450.1">
    <property type="nucleotide sequence ID" value="NZ_CP117884.1"/>
</dbReference>
<feature type="binding site" evidence="11">
    <location>
        <position position="168"/>
    </location>
    <ligand>
        <name>ATP</name>
        <dbReference type="ChEBI" id="CHEBI:30616"/>
    </ligand>
</feature>
<feature type="binding site" evidence="11">
    <location>
        <position position="32"/>
    </location>
    <ligand>
        <name>ATP</name>
        <dbReference type="ChEBI" id="CHEBI:30616"/>
    </ligand>
</feature>
<comment type="cofactor">
    <cofactor evidence="1 11">
        <name>Mg(2+)</name>
        <dbReference type="ChEBI" id="CHEBI:18420"/>
    </cofactor>
</comment>
<dbReference type="Pfam" id="PF13735">
    <property type="entry name" value="tRNA_NucTran2_2"/>
    <property type="match status" value="1"/>
</dbReference>
<feature type="binding site" evidence="11">
    <location>
        <position position="47"/>
    </location>
    <ligand>
        <name>Mg(2+)</name>
        <dbReference type="ChEBI" id="CHEBI:18420"/>
    </ligand>
</feature>
<keyword evidence="7 11" id="KW-0692">RNA repair</keyword>
<feature type="binding site" evidence="11">
    <location>
        <position position="162"/>
    </location>
    <ligand>
        <name>ATP</name>
        <dbReference type="ChEBI" id="CHEBI:30616"/>
    </ligand>
</feature>
<feature type="binding site" evidence="11">
    <location>
        <position position="159"/>
    </location>
    <ligand>
        <name>CTP</name>
        <dbReference type="ChEBI" id="CHEBI:37563"/>
    </ligand>
</feature>
<evidence type="ECO:0000256" key="8">
    <source>
        <dbReference type="ARBA" id="ARBA00022840"/>
    </source>
</evidence>
<dbReference type="InterPro" id="IPR043519">
    <property type="entry name" value="NT_sf"/>
</dbReference>
<comment type="miscellaneous">
    <text evidence="11">A single active site specifically recognizes both ATP and CTP and is responsible for their addition.</text>
</comment>
<evidence type="ECO:0000256" key="9">
    <source>
        <dbReference type="ARBA" id="ARBA00022842"/>
    </source>
</evidence>
<feature type="domain" description="tRNA nucleotidyltransferase/poly(A) polymerase RNA and SrmB- binding" evidence="13">
    <location>
        <begin position="174"/>
        <end position="232"/>
    </location>
</feature>
<evidence type="ECO:0000259" key="14">
    <source>
        <dbReference type="Pfam" id="PF13735"/>
    </source>
</evidence>
<evidence type="ECO:0000313" key="15">
    <source>
        <dbReference type="EMBL" id="WDF81588.1"/>
    </source>
</evidence>
<keyword evidence="4 11" id="KW-0548">Nucleotidyltransferase</keyword>
<keyword evidence="5 11" id="KW-0479">Metal-binding</keyword>
<dbReference type="Gene3D" id="1.10.110.30">
    <property type="match status" value="1"/>
</dbReference>
<feature type="domain" description="CCA-adding enzyme C-terminal" evidence="14">
    <location>
        <begin position="249"/>
        <end position="390"/>
    </location>
</feature>
<dbReference type="PANTHER" id="PTHR46173">
    <property type="entry name" value="CCA TRNA NUCLEOTIDYLTRANSFERASE 1, MITOCHONDRIAL"/>
    <property type="match status" value="1"/>
</dbReference>
<evidence type="ECO:0000256" key="5">
    <source>
        <dbReference type="ARBA" id="ARBA00022723"/>
    </source>
</evidence>
<evidence type="ECO:0000256" key="1">
    <source>
        <dbReference type="ARBA" id="ARBA00001946"/>
    </source>
</evidence>
<sequence length="396" mass="43537">MQVDLTHPEFQAAIPILKKIEAAGYEAYFVGGCVRDALLNLPIHDVDIATSAYPEEVKHIFKRTVDTGIEHGTVMVLDHGDGYEITTFRTESGYQDFRRPDEVTFVRSLKEDQLRRDFTINALAARHDGTIIDNFDGLTDLQHHLLRAVGNADDRFHEDALRMMRAVRFESQLGFDLEPATATALAHNAPLLEHIAVERIAYEFQRLLLGIRRSNGLNSFLTAKLYDYCPGLNGRPDAIEHMLELPNTQLKQAATGWLLLAYCLDVPAAKVLKLWKQSNSMIRTVVSAQAVLPAILAGKATRADLYNAGADGIAVAREAAPLLDANVDGAQVQQAYDQLPIHSAGDMAVNGGDLIEAGVKPGREMGQLLKTLEADVLNGKLPNEKTALLAQIKQRG</sequence>
<feature type="binding site" evidence="11">
    <location>
        <position position="116"/>
    </location>
    <ligand>
        <name>ATP</name>
        <dbReference type="ChEBI" id="CHEBI:30616"/>
    </ligand>
</feature>
<evidence type="ECO:0000256" key="7">
    <source>
        <dbReference type="ARBA" id="ARBA00022800"/>
    </source>
</evidence>
<dbReference type="Pfam" id="PF01743">
    <property type="entry name" value="PolyA_pol"/>
    <property type="match status" value="1"/>
</dbReference>
<dbReference type="Gene3D" id="1.10.246.80">
    <property type="match status" value="1"/>
</dbReference>
<comment type="similarity">
    <text evidence="11">Belongs to the tRNA nucleotidyltransferase/poly(A) polymerase family. Bacterial CCA-adding enzyme type 3 subfamily.</text>
</comment>
<dbReference type="Proteomes" id="UP001220377">
    <property type="component" value="Chromosome"/>
</dbReference>
<feature type="binding site" evidence="11">
    <location>
        <position position="116"/>
    </location>
    <ligand>
        <name>CTP</name>
        <dbReference type="ChEBI" id="CHEBI:37563"/>
    </ligand>
</feature>
<dbReference type="GO" id="GO:0004810">
    <property type="term" value="F:CCA tRNA nucleotidyltransferase activity"/>
    <property type="evidence" value="ECO:0007669"/>
    <property type="project" value="UniProtKB-EC"/>
</dbReference>
<dbReference type="InterPro" id="IPR032810">
    <property type="entry name" value="CCA-adding_enz_C"/>
</dbReference>
<keyword evidence="2 11" id="KW-0808">Transferase</keyword>
<dbReference type="InterPro" id="IPR050264">
    <property type="entry name" value="Bact_CCA-adding_enz_type3_sf"/>
</dbReference>
<name>A0ABY7WN06_9LACO</name>
<keyword evidence="6 11" id="KW-0547">Nucleotide-binding</keyword>
<feature type="binding site" evidence="11">
    <location>
        <position position="168"/>
    </location>
    <ligand>
        <name>CTP</name>
        <dbReference type="ChEBI" id="CHEBI:37563"/>
    </ligand>
</feature>
<feature type="binding site" evidence="11">
    <location>
        <position position="35"/>
    </location>
    <ligand>
        <name>ATP</name>
        <dbReference type="ChEBI" id="CHEBI:30616"/>
    </ligand>
</feature>
<dbReference type="Gene3D" id="3.30.460.10">
    <property type="entry name" value="Beta Polymerase, domain 2"/>
    <property type="match status" value="1"/>
</dbReference>
<keyword evidence="10 11" id="KW-0694">RNA-binding</keyword>
<reference evidence="15 16" key="1">
    <citation type="submission" date="2023-02" db="EMBL/GenBank/DDBJ databases">
        <title>Genome sequence of Lacticaseibacillus sp. KACC 23028.</title>
        <authorList>
            <person name="Kim S."/>
            <person name="Heo J."/>
            <person name="Kwon S.-W."/>
        </authorList>
    </citation>
    <scope>NUCLEOTIDE SEQUENCE [LARGE SCALE GENOMIC DNA]</scope>
    <source>
        <strain evidence="15 16">KACC 23028</strain>
    </source>
</reference>
<comment type="catalytic activity">
    <reaction evidence="11">
        <text>a tRNA with a 3' CCA end + 2 CTP + ATP = a tRNA with a 3' CCACCA end + 3 diphosphate</text>
        <dbReference type="Rhea" id="RHEA:76235"/>
        <dbReference type="Rhea" id="RHEA-COMP:10468"/>
        <dbReference type="Rhea" id="RHEA-COMP:18655"/>
        <dbReference type="ChEBI" id="CHEBI:30616"/>
        <dbReference type="ChEBI" id="CHEBI:33019"/>
        <dbReference type="ChEBI" id="CHEBI:37563"/>
        <dbReference type="ChEBI" id="CHEBI:83071"/>
        <dbReference type="ChEBI" id="CHEBI:195187"/>
    </reaction>
</comment>
<feature type="binding site" evidence="11">
    <location>
        <position position="45"/>
    </location>
    <ligand>
        <name>Mg(2+)</name>
        <dbReference type="ChEBI" id="CHEBI:18420"/>
    </ligand>
</feature>
<evidence type="ECO:0000256" key="6">
    <source>
        <dbReference type="ARBA" id="ARBA00022741"/>
    </source>
</evidence>
<evidence type="ECO:0000256" key="3">
    <source>
        <dbReference type="ARBA" id="ARBA00022694"/>
    </source>
</evidence>